<dbReference type="Proteomes" id="UP001633002">
    <property type="component" value="Unassembled WGS sequence"/>
</dbReference>
<comment type="caution">
    <text evidence="1">The sequence shown here is derived from an EMBL/GenBank/DDBJ whole genome shotgun (WGS) entry which is preliminary data.</text>
</comment>
<evidence type="ECO:0000313" key="1">
    <source>
        <dbReference type="EMBL" id="KAL3690798.1"/>
    </source>
</evidence>
<accession>A0ABD3HGQ8</accession>
<dbReference type="AlphaFoldDB" id="A0ABD3HGQ8"/>
<name>A0ABD3HGQ8_9MARC</name>
<dbReference type="EMBL" id="JBJQOH010000003">
    <property type="protein sequence ID" value="KAL3690798.1"/>
    <property type="molecule type" value="Genomic_DNA"/>
</dbReference>
<evidence type="ECO:0000313" key="2">
    <source>
        <dbReference type="Proteomes" id="UP001633002"/>
    </source>
</evidence>
<gene>
    <name evidence="1" type="ORF">R1sor_004449</name>
</gene>
<reference evidence="1 2" key="1">
    <citation type="submission" date="2024-09" db="EMBL/GenBank/DDBJ databases">
        <title>Chromosome-scale assembly of Riccia sorocarpa.</title>
        <authorList>
            <person name="Paukszto L."/>
        </authorList>
    </citation>
    <scope>NUCLEOTIDE SEQUENCE [LARGE SCALE GENOMIC DNA]</scope>
    <source>
        <strain evidence="1">LP-2024</strain>
        <tissue evidence="1">Aerial parts of the thallus</tissue>
    </source>
</reference>
<sequence>MAHEQAKDMILTPLGVTATVLGVKYAKKDDKDSGVLWVEYKEGFRSPLEKDLTGYKKCGDSDHIWRDVMEFNKKMAPINEAHYVAHTLNLEYRQEIIDEYNIKKAEAEKKKNKKKKPVPATDG</sequence>
<proteinExistence type="predicted"/>
<keyword evidence="2" id="KW-1185">Reference proteome</keyword>
<organism evidence="1 2">
    <name type="scientific">Riccia sorocarpa</name>
    <dbReference type="NCBI Taxonomy" id="122646"/>
    <lineage>
        <taxon>Eukaryota</taxon>
        <taxon>Viridiplantae</taxon>
        <taxon>Streptophyta</taxon>
        <taxon>Embryophyta</taxon>
        <taxon>Marchantiophyta</taxon>
        <taxon>Marchantiopsida</taxon>
        <taxon>Marchantiidae</taxon>
        <taxon>Marchantiales</taxon>
        <taxon>Ricciaceae</taxon>
        <taxon>Riccia</taxon>
    </lineage>
</organism>
<protein>
    <submittedName>
        <fullName evidence="1">Uncharacterized protein</fullName>
    </submittedName>
</protein>